<keyword evidence="1" id="KW-1133">Transmembrane helix</keyword>
<organism evidence="2 3">
    <name type="scientific">Neolewinella agarilytica</name>
    <dbReference type="NCBI Taxonomy" id="478744"/>
    <lineage>
        <taxon>Bacteria</taxon>
        <taxon>Pseudomonadati</taxon>
        <taxon>Bacteroidota</taxon>
        <taxon>Saprospiria</taxon>
        <taxon>Saprospirales</taxon>
        <taxon>Lewinellaceae</taxon>
        <taxon>Neolewinella</taxon>
    </lineage>
</organism>
<keyword evidence="1" id="KW-0812">Transmembrane</keyword>
<dbReference type="AlphaFoldDB" id="A0A1H9FSP7"/>
<name>A0A1H9FSP7_9BACT</name>
<accession>A0A1H9FSP7</accession>
<evidence type="ECO:0000313" key="3">
    <source>
        <dbReference type="Proteomes" id="UP000199021"/>
    </source>
</evidence>
<feature type="transmembrane region" description="Helical" evidence="1">
    <location>
        <begin position="6"/>
        <end position="28"/>
    </location>
</feature>
<dbReference type="InParanoid" id="A0A1H9FSP7"/>
<dbReference type="EMBL" id="FOFB01000009">
    <property type="protein sequence ID" value="SEQ40523.1"/>
    <property type="molecule type" value="Genomic_DNA"/>
</dbReference>
<gene>
    <name evidence="2" type="ORF">SAMN05444359_10974</name>
</gene>
<proteinExistence type="predicted"/>
<reference evidence="3" key="1">
    <citation type="submission" date="2016-10" db="EMBL/GenBank/DDBJ databases">
        <authorList>
            <person name="Varghese N."/>
            <person name="Submissions S."/>
        </authorList>
    </citation>
    <scope>NUCLEOTIDE SEQUENCE [LARGE SCALE GENOMIC DNA]</scope>
    <source>
        <strain evidence="3">DSM 24740</strain>
    </source>
</reference>
<keyword evidence="1" id="KW-0472">Membrane</keyword>
<dbReference type="Proteomes" id="UP000199021">
    <property type="component" value="Unassembled WGS sequence"/>
</dbReference>
<protein>
    <submittedName>
        <fullName evidence="2">Uncharacterized protein</fullName>
    </submittedName>
</protein>
<keyword evidence="3" id="KW-1185">Reference proteome</keyword>
<sequence>MALSGFFVWGDPACMVAFLAPAVSALCVKLPPQTKSRLPPEGESRRYINRETFMGLKSVTAGKARRQWIENLL</sequence>
<evidence type="ECO:0000256" key="1">
    <source>
        <dbReference type="SAM" id="Phobius"/>
    </source>
</evidence>
<dbReference type="STRING" id="478744.SAMN05444359_10974"/>
<evidence type="ECO:0000313" key="2">
    <source>
        <dbReference type="EMBL" id="SEQ40523.1"/>
    </source>
</evidence>